<dbReference type="GO" id="GO:0070740">
    <property type="term" value="F:tubulin-glutamic acid ligase activity"/>
    <property type="evidence" value="ECO:0007669"/>
    <property type="project" value="TreeGrafter"/>
</dbReference>
<dbReference type="AlphaFoldDB" id="A0A7N6FIB6"/>
<dbReference type="PROSITE" id="PS51221">
    <property type="entry name" value="TTL"/>
    <property type="match status" value="1"/>
</dbReference>
<reference evidence="8" key="2">
    <citation type="submission" date="2025-08" db="UniProtKB">
        <authorList>
            <consortium name="Ensembl"/>
        </authorList>
    </citation>
    <scope>IDENTIFICATION</scope>
</reference>
<dbReference type="GO" id="GO:0005874">
    <property type="term" value="C:microtubule"/>
    <property type="evidence" value="ECO:0007669"/>
    <property type="project" value="UniProtKB-KW"/>
</dbReference>
<keyword evidence="4" id="KW-0547">Nucleotide-binding</keyword>
<keyword evidence="5" id="KW-0067">ATP-binding</keyword>
<dbReference type="Pfam" id="PF03133">
    <property type="entry name" value="TTL"/>
    <property type="match status" value="1"/>
</dbReference>
<keyword evidence="9" id="KW-1185">Reference proteome</keyword>
<dbReference type="GO" id="GO:0000226">
    <property type="term" value="P:microtubule cytoskeleton organization"/>
    <property type="evidence" value="ECO:0007669"/>
    <property type="project" value="TreeGrafter"/>
</dbReference>
<dbReference type="GO" id="GO:0036064">
    <property type="term" value="C:ciliary basal body"/>
    <property type="evidence" value="ECO:0007669"/>
    <property type="project" value="TreeGrafter"/>
</dbReference>
<keyword evidence="3" id="KW-0493">Microtubule</keyword>
<evidence type="ECO:0000313" key="8">
    <source>
        <dbReference type="Ensembl" id="ENSATEP00000063445.1"/>
    </source>
</evidence>
<reference evidence="8" key="1">
    <citation type="submission" date="2021-04" db="EMBL/GenBank/DDBJ databases">
        <authorList>
            <consortium name="Wellcome Sanger Institute Data Sharing"/>
        </authorList>
    </citation>
    <scope>NUCLEOTIDE SEQUENCE [LARGE SCALE GENOMIC DNA]</scope>
</reference>
<dbReference type="GeneTree" id="ENSGT00940000159078"/>
<feature type="compositionally biased region" description="Low complexity" evidence="7">
    <location>
        <begin position="524"/>
        <end position="534"/>
    </location>
</feature>
<evidence type="ECO:0000256" key="3">
    <source>
        <dbReference type="ARBA" id="ARBA00022701"/>
    </source>
</evidence>
<dbReference type="FunFam" id="3.30.470.20:FF:000009">
    <property type="entry name" value="tubulin polyglutamylase TTLL5 isoform X1"/>
    <property type="match status" value="1"/>
</dbReference>
<evidence type="ECO:0000256" key="5">
    <source>
        <dbReference type="ARBA" id="ARBA00022840"/>
    </source>
</evidence>
<comment type="similarity">
    <text evidence="1">Belongs to the tubulin--tyrosine ligase family.</text>
</comment>
<reference evidence="8" key="3">
    <citation type="submission" date="2025-09" db="UniProtKB">
        <authorList>
            <consortium name="Ensembl"/>
        </authorList>
    </citation>
    <scope>IDENTIFICATION</scope>
</reference>
<dbReference type="Ensembl" id="ENSATET00000055673.1">
    <property type="protein sequence ID" value="ENSATEP00000063445.1"/>
    <property type="gene ID" value="ENSATEG00000011114.3"/>
</dbReference>
<sequence length="871" mass="100333">MNSCWINVQMDLPPISHTMRFPLGFEFRIVINEMDFIKTRDDDETANLIWNDSAVQHEKIAELRNYQRINHFPGMGEICRKDCLARNMSKMIKCQPQEYSFIPKTWIFPAEYTQFQNYVKELRRKRKQKTFIVKPANGAMGHGISLIRNCEKLPAQEHFIVQEYLDKPFLMEGYKFDLRIYILVTSCDPLRIFLYNDGLVRMGTEKYHAPSEANLSQLYMHLTNYSVNKHNENFERDETVDKGSKRSISWFTEFLRTNDYDVAKFWGDVSELVVKTLIVAEPHVLHAYRMCRPGQPPGSDSVCFEVLGFDIILDRKLKPWLLEINRAPSFGTDQKIDYDVKKGVLLNALKLLNIRASDKKRNLAQQKAEAQRRLYGHGSMKKLSAASTDWEKQRHTLERRREELKERLAQVRKQISREEHEKQHLGNYRRIYPPDDKLLLEKYESLLSAAFQTFLAGRAASLQKEMNNPLKQMKEEDILDLLEQCELDDEKLMGKSSRQRGPKVGESNTTPRRQRPDYLADFTSGSSADNSCSSSDEEEEERRKREKKVSYDLGESKEKNLAERSGRMHWKRPVKSLKTSPTPSASPTLSGPIRRSISCPRSIASLSSPSELRALSTRPSPTVPMATPLVRPSSATLRSHSLSRSGSAHRVPHSNSLGTIHSNIVSHSNHTNKEQEAELVRQTVAALTAMRIRFPGKTEEEAEAVLDEILDNWKYHKPKVASYWLVKLDSTKQRKVLDIVRTNVRSVLQRIWREPDVESLHLYRLFNRVFNRLLWSHGQGLWNCFSNTGSSWETIFSKSSELVSPQELQCCRRLVQLCRDCLLVVYKFVSESRGSLTGLSPEWDDTSSLFLKDSSIIPAAIDSSSYSRSAG</sequence>
<feature type="compositionally biased region" description="Basic and acidic residues" evidence="7">
    <location>
        <begin position="548"/>
        <end position="566"/>
    </location>
</feature>
<keyword evidence="2" id="KW-0436">Ligase</keyword>
<accession>A0A7N6FIB6</accession>
<evidence type="ECO:0000256" key="2">
    <source>
        <dbReference type="ARBA" id="ARBA00022598"/>
    </source>
</evidence>
<dbReference type="Proteomes" id="UP000265040">
    <property type="component" value="Chromosome 4"/>
</dbReference>
<protein>
    <recommendedName>
        <fullName evidence="10">Tubulin tyrosine ligase-like family, member 7</fullName>
    </recommendedName>
</protein>
<dbReference type="PANTHER" id="PTHR12241">
    <property type="entry name" value="TUBULIN POLYGLUTAMYLASE"/>
    <property type="match status" value="1"/>
</dbReference>
<dbReference type="GO" id="GO:0015631">
    <property type="term" value="F:tubulin binding"/>
    <property type="evidence" value="ECO:0007669"/>
    <property type="project" value="TreeGrafter"/>
</dbReference>
<dbReference type="InterPro" id="IPR004344">
    <property type="entry name" value="TTL/TTLL_fam"/>
</dbReference>
<feature type="region of interest" description="Disordered" evidence="7">
    <location>
        <begin position="490"/>
        <end position="596"/>
    </location>
</feature>
<evidence type="ECO:0000313" key="9">
    <source>
        <dbReference type="Proteomes" id="UP000265040"/>
    </source>
</evidence>
<evidence type="ECO:0000256" key="1">
    <source>
        <dbReference type="ARBA" id="ARBA00006820"/>
    </source>
</evidence>
<evidence type="ECO:0008006" key="10">
    <source>
        <dbReference type="Google" id="ProtNLM"/>
    </source>
</evidence>
<dbReference type="SUPFAM" id="SSF56059">
    <property type="entry name" value="Glutathione synthetase ATP-binding domain-like"/>
    <property type="match status" value="1"/>
</dbReference>
<feature type="compositionally biased region" description="Polar residues" evidence="7">
    <location>
        <begin position="633"/>
        <end position="646"/>
    </location>
</feature>
<feature type="coiled-coil region" evidence="6">
    <location>
        <begin position="349"/>
        <end position="421"/>
    </location>
</feature>
<organism evidence="8 9">
    <name type="scientific">Anabas testudineus</name>
    <name type="common">Climbing perch</name>
    <name type="synonym">Anthias testudineus</name>
    <dbReference type="NCBI Taxonomy" id="64144"/>
    <lineage>
        <taxon>Eukaryota</taxon>
        <taxon>Metazoa</taxon>
        <taxon>Chordata</taxon>
        <taxon>Craniata</taxon>
        <taxon>Vertebrata</taxon>
        <taxon>Euteleostomi</taxon>
        <taxon>Actinopterygii</taxon>
        <taxon>Neopterygii</taxon>
        <taxon>Teleostei</taxon>
        <taxon>Neoteleostei</taxon>
        <taxon>Acanthomorphata</taxon>
        <taxon>Anabantaria</taxon>
        <taxon>Anabantiformes</taxon>
        <taxon>Anabantoidei</taxon>
        <taxon>Anabantidae</taxon>
        <taxon>Anabas</taxon>
    </lineage>
</organism>
<name>A0A7N6FIB6_ANATE</name>
<dbReference type="GO" id="GO:0005524">
    <property type="term" value="F:ATP binding"/>
    <property type="evidence" value="ECO:0007669"/>
    <property type="project" value="UniProtKB-KW"/>
</dbReference>
<proteinExistence type="inferred from homology"/>
<evidence type="ECO:0000256" key="6">
    <source>
        <dbReference type="SAM" id="Coils"/>
    </source>
</evidence>
<feature type="compositionally biased region" description="Low complexity" evidence="7">
    <location>
        <begin position="576"/>
        <end position="590"/>
    </location>
</feature>
<evidence type="ECO:0000256" key="4">
    <source>
        <dbReference type="ARBA" id="ARBA00022741"/>
    </source>
</evidence>
<evidence type="ECO:0000256" key="7">
    <source>
        <dbReference type="SAM" id="MobiDB-lite"/>
    </source>
</evidence>
<dbReference type="PANTHER" id="PTHR12241:SF147">
    <property type="entry name" value="TUBULIN POLYGLUTAMYLASE TTLL7"/>
    <property type="match status" value="1"/>
</dbReference>
<keyword evidence="6" id="KW-0175">Coiled coil</keyword>
<gene>
    <name evidence="8" type="primary">TTLL7</name>
</gene>
<feature type="region of interest" description="Disordered" evidence="7">
    <location>
        <begin position="609"/>
        <end position="658"/>
    </location>
</feature>
<dbReference type="Gene3D" id="3.30.470.20">
    <property type="entry name" value="ATP-grasp fold, B domain"/>
    <property type="match status" value="1"/>
</dbReference>